<dbReference type="Proteomes" id="UP000233766">
    <property type="component" value="Unassembled WGS sequence"/>
</dbReference>
<protein>
    <submittedName>
        <fullName evidence="1">Uncharacterized protein</fullName>
    </submittedName>
</protein>
<reference evidence="1 2" key="1">
    <citation type="submission" date="2017-12" db="EMBL/GenBank/DDBJ databases">
        <title>Sequencing the genomes of 1000 Actinobacteria strains.</title>
        <authorList>
            <person name="Klenk H.-P."/>
        </authorList>
    </citation>
    <scope>NUCLEOTIDE SEQUENCE [LARGE SCALE GENOMIC DNA]</scope>
    <source>
        <strain evidence="1 2">DSM 44489</strain>
    </source>
</reference>
<comment type="caution">
    <text evidence="1">The sequence shown here is derived from an EMBL/GenBank/DDBJ whole genome shotgun (WGS) entry which is preliminary data.</text>
</comment>
<evidence type="ECO:0000313" key="1">
    <source>
        <dbReference type="EMBL" id="PKV77545.1"/>
    </source>
</evidence>
<accession>A0A2N3V7G4</accession>
<keyword evidence="2" id="KW-1185">Reference proteome</keyword>
<organism evidence="1 2">
    <name type="scientific">Nocardia fluminea</name>
    <dbReference type="NCBI Taxonomy" id="134984"/>
    <lineage>
        <taxon>Bacteria</taxon>
        <taxon>Bacillati</taxon>
        <taxon>Actinomycetota</taxon>
        <taxon>Actinomycetes</taxon>
        <taxon>Mycobacteriales</taxon>
        <taxon>Nocardiaceae</taxon>
        <taxon>Nocardia</taxon>
    </lineage>
</organism>
<proteinExistence type="predicted"/>
<sequence length="32" mass="3471">MREATAMAGFTEVGTQQVDGDPLSTYYLACED</sequence>
<dbReference type="AlphaFoldDB" id="A0A2N3V7G4"/>
<gene>
    <name evidence="1" type="ORF">ATK86_1890</name>
</gene>
<name>A0A2N3V7G4_9NOCA</name>
<evidence type="ECO:0000313" key="2">
    <source>
        <dbReference type="Proteomes" id="UP000233766"/>
    </source>
</evidence>
<dbReference type="EMBL" id="PJMW01000002">
    <property type="protein sequence ID" value="PKV77545.1"/>
    <property type="molecule type" value="Genomic_DNA"/>
</dbReference>